<comment type="similarity">
    <text evidence="3">Belongs to the FAD-binding oxidoreductase/transferase type 4 family.</text>
</comment>
<comment type="subcellular location">
    <subcellularLocation>
        <location evidence="2">Peroxisome</location>
    </subcellularLocation>
</comment>
<dbReference type="InterPro" id="IPR016169">
    <property type="entry name" value="FAD-bd_PCMH_sub2"/>
</dbReference>
<evidence type="ECO:0000256" key="2">
    <source>
        <dbReference type="ARBA" id="ARBA00004275"/>
    </source>
</evidence>
<dbReference type="InterPro" id="IPR016171">
    <property type="entry name" value="Vanillyl_alc_oxidase_C-sub2"/>
</dbReference>
<dbReference type="PROSITE" id="PS51387">
    <property type="entry name" value="FAD_PCMH"/>
    <property type="match status" value="1"/>
</dbReference>
<evidence type="ECO:0000256" key="5">
    <source>
        <dbReference type="ARBA" id="ARBA00022630"/>
    </source>
</evidence>
<dbReference type="PANTHER" id="PTHR43716">
    <property type="entry name" value="D-2-HYDROXYGLUTARATE DEHYDROGENASE, MITOCHONDRIAL"/>
    <property type="match status" value="1"/>
</dbReference>
<dbReference type="InterPro" id="IPR016164">
    <property type="entry name" value="FAD-linked_Oxase-like_C"/>
</dbReference>
<dbReference type="Pfam" id="PF01565">
    <property type="entry name" value="FAD_binding_4"/>
    <property type="match status" value="1"/>
</dbReference>
<gene>
    <name evidence="14" type="ORF">KR093_005035</name>
</gene>
<name>A0AAD4PRS0_9MUSC</name>
<dbReference type="InterPro" id="IPR016166">
    <property type="entry name" value="FAD-bd_PCMH"/>
</dbReference>
<feature type="domain" description="FAD-binding PCMH-type" evidence="13">
    <location>
        <begin position="98"/>
        <end position="277"/>
    </location>
</feature>
<dbReference type="Gene3D" id="1.10.45.10">
    <property type="entry name" value="Vanillyl-alcohol Oxidase, Chain A, domain 4"/>
    <property type="match status" value="1"/>
</dbReference>
<dbReference type="InterPro" id="IPR036318">
    <property type="entry name" value="FAD-bd_PCMH-like_sf"/>
</dbReference>
<keyword evidence="8" id="KW-0576">Peroxisome</keyword>
<dbReference type="Gene3D" id="3.30.465.10">
    <property type="match status" value="1"/>
</dbReference>
<keyword evidence="6" id="KW-0274">FAD</keyword>
<dbReference type="SUPFAM" id="SSF55103">
    <property type="entry name" value="FAD-linked oxidases, C-terminal domain"/>
    <property type="match status" value="1"/>
</dbReference>
<evidence type="ECO:0000313" key="15">
    <source>
        <dbReference type="Proteomes" id="UP001200034"/>
    </source>
</evidence>
<dbReference type="FunFam" id="3.30.70.2190:FF:000001">
    <property type="entry name" value="D-2-hydroxyglutarate dehydrogenase mitochondrial"/>
    <property type="match status" value="1"/>
</dbReference>
<evidence type="ECO:0000256" key="3">
    <source>
        <dbReference type="ARBA" id="ARBA00008000"/>
    </source>
</evidence>
<dbReference type="GO" id="GO:0005777">
    <property type="term" value="C:peroxisome"/>
    <property type="evidence" value="ECO:0007669"/>
    <property type="project" value="UniProtKB-SubCell"/>
</dbReference>
<dbReference type="GO" id="GO:0005739">
    <property type="term" value="C:mitochondrion"/>
    <property type="evidence" value="ECO:0007669"/>
    <property type="project" value="TreeGrafter"/>
</dbReference>
<keyword evidence="15" id="KW-1185">Reference proteome</keyword>
<dbReference type="Gene3D" id="3.30.70.2190">
    <property type="match status" value="1"/>
</dbReference>
<accession>A0AAD4PRS0</accession>
<evidence type="ECO:0000256" key="11">
    <source>
        <dbReference type="ARBA" id="ARBA00045410"/>
    </source>
</evidence>
<comment type="caution">
    <text evidence="14">The sequence shown here is derived from an EMBL/GenBank/DDBJ whole genome shotgun (WGS) entry which is preliminary data.</text>
</comment>
<evidence type="ECO:0000313" key="14">
    <source>
        <dbReference type="EMBL" id="KAH8387132.1"/>
    </source>
</evidence>
<dbReference type="InterPro" id="IPR016167">
    <property type="entry name" value="FAD-bd_PCMH_sub1"/>
</dbReference>
<comment type="subunit">
    <text evidence="4">Homodimer.</text>
</comment>
<evidence type="ECO:0000256" key="8">
    <source>
        <dbReference type="ARBA" id="ARBA00023140"/>
    </source>
</evidence>
<dbReference type="InterPro" id="IPR006094">
    <property type="entry name" value="Oxid_FAD_bind_N"/>
</dbReference>
<dbReference type="Gene3D" id="3.30.70.2740">
    <property type="match status" value="1"/>
</dbReference>
<dbReference type="FunFam" id="3.30.70.2740:FF:000002">
    <property type="entry name" value="D-2-hydroxyglutarate dehydrogenase mitochondrial"/>
    <property type="match status" value="1"/>
</dbReference>
<comment type="function">
    <text evidence="11">Catalyzes the oxidation of D-2-hydroxyglutarate (D-2-HG) to alpha-ketoglutarate. Also catalyzes the oxidation of other D-2-hydroxyacids, such as D-malate (D-MAL) and D-lactate (D-LAC). Exhibits high activities towards D-2-HG and D-MAL but a very weak activity towards D-LAC.</text>
</comment>
<evidence type="ECO:0000256" key="9">
    <source>
        <dbReference type="ARBA" id="ARBA00039003"/>
    </source>
</evidence>
<organism evidence="14 15">
    <name type="scientific">Drosophila rubida</name>
    <dbReference type="NCBI Taxonomy" id="30044"/>
    <lineage>
        <taxon>Eukaryota</taxon>
        <taxon>Metazoa</taxon>
        <taxon>Ecdysozoa</taxon>
        <taxon>Arthropoda</taxon>
        <taxon>Hexapoda</taxon>
        <taxon>Insecta</taxon>
        <taxon>Pterygota</taxon>
        <taxon>Neoptera</taxon>
        <taxon>Endopterygota</taxon>
        <taxon>Diptera</taxon>
        <taxon>Brachycera</taxon>
        <taxon>Muscomorpha</taxon>
        <taxon>Ephydroidea</taxon>
        <taxon>Drosophilidae</taxon>
        <taxon>Drosophila</taxon>
    </lineage>
</organism>
<dbReference type="Gene3D" id="3.30.43.10">
    <property type="entry name" value="Uridine Diphospho-n-acetylenolpyruvylglucosamine Reductase, domain 2"/>
    <property type="match status" value="1"/>
</dbReference>
<protein>
    <recommendedName>
        <fullName evidence="10">D-2-hydroxyglutarate dehydrogenase, mitochondrial</fullName>
        <ecNumber evidence="9">1.1.99.39</ecNumber>
    </recommendedName>
</protein>
<dbReference type="PANTHER" id="PTHR43716:SF1">
    <property type="entry name" value="D-2-HYDROXYGLUTARATE DEHYDROGENASE, MITOCHONDRIAL"/>
    <property type="match status" value="1"/>
</dbReference>
<evidence type="ECO:0000256" key="10">
    <source>
        <dbReference type="ARBA" id="ARBA00039639"/>
    </source>
</evidence>
<evidence type="ECO:0000256" key="4">
    <source>
        <dbReference type="ARBA" id="ARBA00011738"/>
    </source>
</evidence>
<comment type="cofactor">
    <cofactor evidence="1">
        <name>FAD</name>
        <dbReference type="ChEBI" id="CHEBI:57692"/>
    </cofactor>
</comment>
<dbReference type="EMBL" id="JAJJHW010000095">
    <property type="protein sequence ID" value="KAH8387132.1"/>
    <property type="molecule type" value="Genomic_DNA"/>
</dbReference>
<evidence type="ECO:0000259" key="13">
    <source>
        <dbReference type="PROSITE" id="PS51387"/>
    </source>
</evidence>
<evidence type="ECO:0000256" key="12">
    <source>
        <dbReference type="ARBA" id="ARBA00049267"/>
    </source>
</evidence>
<dbReference type="GO" id="GO:0051990">
    <property type="term" value="F:(R)-2-hydroxyglutarate dehydrogenase activity"/>
    <property type="evidence" value="ECO:0007669"/>
    <property type="project" value="UniProtKB-EC"/>
</dbReference>
<reference evidence="14" key="1">
    <citation type="journal article" date="2021" name="Mol. Ecol. Resour.">
        <title>Phylogenomic analyses of the genus Drosophila reveals genomic signals of climate adaptation.</title>
        <authorList>
            <person name="Li F."/>
            <person name="Rane R.V."/>
            <person name="Luria V."/>
            <person name="Xiong Z."/>
            <person name="Chen J."/>
            <person name="Li Z."/>
            <person name="Catullo R.A."/>
            <person name="Griffin P.C."/>
            <person name="Schiffer M."/>
            <person name="Pearce S."/>
            <person name="Lee S.F."/>
            <person name="McElroy K."/>
            <person name="Stocker A."/>
            <person name="Shirriffs J."/>
            <person name="Cockerell F."/>
            <person name="Coppin C."/>
            <person name="Sgro C.M."/>
            <person name="Karger A."/>
            <person name="Cain J.W."/>
            <person name="Weber J.A."/>
            <person name="Santpere G."/>
            <person name="Kirschner M.W."/>
            <person name="Hoffmann A.A."/>
            <person name="Oakeshott J.G."/>
            <person name="Zhang G."/>
        </authorList>
    </citation>
    <scope>NUCLEOTIDE SEQUENCE</scope>
    <source>
        <strain evidence="14">BGI-SZ-2011g</strain>
    </source>
</reference>
<dbReference type="AlphaFoldDB" id="A0AAD4PRS0"/>
<comment type="catalytic activity">
    <reaction evidence="12">
        <text>(R)-malate + A = oxaloacetate + AH2</text>
        <dbReference type="Rhea" id="RHEA:67460"/>
        <dbReference type="ChEBI" id="CHEBI:13193"/>
        <dbReference type="ChEBI" id="CHEBI:15588"/>
        <dbReference type="ChEBI" id="CHEBI:16452"/>
        <dbReference type="ChEBI" id="CHEBI:17499"/>
    </reaction>
    <physiologicalReaction direction="left-to-right" evidence="12">
        <dbReference type="Rhea" id="RHEA:67461"/>
    </physiologicalReaction>
</comment>
<dbReference type="InterPro" id="IPR004113">
    <property type="entry name" value="FAD-bd_oxidored_4_C"/>
</dbReference>
<dbReference type="Proteomes" id="UP001200034">
    <property type="component" value="Unassembled WGS sequence"/>
</dbReference>
<dbReference type="GO" id="GO:0071949">
    <property type="term" value="F:FAD binding"/>
    <property type="evidence" value="ECO:0007669"/>
    <property type="project" value="InterPro"/>
</dbReference>
<dbReference type="FunFam" id="3.30.465.10:FF:000001">
    <property type="entry name" value="D-2-hydroxyglutarate dehydrogenase, mitochondrial"/>
    <property type="match status" value="1"/>
</dbReference>
<dbReference type="Pfam" id="PF02913">
    <property type="entry name" value="FAD-oxidase_C"/>
    <property type="match status" value="1"/>
</dbReference>
<evidence type="ECO:0000256" key="6">
    <source>
        <dbReference type="ARBA" id="ARBA00022827"/>
    </source>
</evidence>
<dbReference type="InterPro" id="IPR051264">
    <property type="entry name" value="FAD-oxidored/transferase_4"/>
</dbReference>
<evidence type="ECO:0000256" key="1">
    <source>
        <dbReference type="ARBA" id="ARBA00001974"/>
    </source>
</evidence>
<keyword evidence="5" id="KW-0285">Flavoprotein</keyword>
<dbReference type="SUPFAM" id="SSF56176">
    <property type="entry name" value="FAD-binding/transporter-associated domain-like"/>
    <property type="match status" value="1"/>
</dbReference>
<dbReference type="FunFam" id="3.30.43.10:FF:000011">
    <property type="entry name" value="D-lactate dehydrogenase (Cytochrome)"/>
    <property type="match status" value="1"/>
</dbReference>
<sequence length="521" mass="57366">MRFQGLLQLRRLATAATLRQSSTHIRALTHTNGHAVVRTLASSASPLPELTQITDHVQRGNYAQLNDKDVSHFEQLLGKNHVLTEDLDGYNVCFLKRIRGNSKLVLKPGSTAELAAVLKHCNERKLAVVPQGGNTGLVGGSVPICDEIVVSLQRMNKVLSVDEVTGIAIVEAGCILENFSLRAQEAGLTVPLDLGAKASCHIGGNVSTNAGGLRVVRYGNLHGSVLGVEAVLANGQVLDLMSNFKKDNTGYHMKNLFIGSEGTLGIITKLSMLCPHESKAVNLAFIGLNSFDDVLKTFVSAKRNLGEILSSCELIDERALNVALEQYKFLNAPISGYPFYMLIETSGSNGAHDEEKLNQFISLGMERDEIRDGTVTGEPGKVQEIWKIREMVPLGLIEKSFCFKYDISLPLRDFYSIVDVMRDRCGDLATVVCGYGHLGDSNLHLNVNCERLTDEILHRVEPFVYEYTSKLRGSISAEHGIGFLKKDYLHYSKNAVAIDWMRDMKKMFDPNGILNPYKMLA</sequence>
<keyword evidence="7" id="KW-0560">Oxidoreductase</keyword>
<evidence type="ECO:0000256" key="7">
    <source>
        <dbReference type="ARBA" id="ARBA00023002"/>
    </source>
</evidence>
<dbReference type="EC" id="1.1.99.39" evidence="9"/>
<dbReference type="FunFam" id="1.10.45.10:FF:000001">
    <property type="entry name" value="D-lactate dehydrogenase mitochondrial"/>
    <property type="match status" value="1"/>
</dbReference>
<proteinExistence type="inferred from homology"/>